<dbReference type="SUPFAM" id="SSF54373">
    <property type="entry name" value="FAD-linked reductases, C-terminal domain"/>
    <property type="match status" value="1"/>
</dbReference>
<comment type="caution">
    <text evidence="9">The sequence shown here is derived from an EMBL/GenBank/DDBJ whole genome shotgun (WGS) entry which is preliminary data.</text>
</comment>
<keyword evidence="10" id="KW-1185">Reference proteome</keyword>
<dbReference type="Gene3D" id="3.50.50.60">
    <property type="entry name" value="FAD/NAD(P)-binding domain"/>
    <property type="match status" value="1"/>
</dbReference>
<dbReference type="Proteomes" id="UP001500503">
    <property type="component" value="Unassembled WGS sequence"/>
</dbReference>
<sequence>MYDYIIVGAGSAGCVLANRLSADSSTRVLLLEAGPPDDAPEIHIPAGLQALFKGPYDWDFTTTPQENAHGRGVYWPRGRTLGGSSSMNAMIYIRGHRHDYDTWRDEYGCKGWGYADVLPYFRRAEDQQRGESAYHGVGGPLRVEDLRYKHPLTRSWVESAKAFGLPANDDFNGAEQDGVGYYQVTQRRGRRWSAADAYLRPALDRPNLTVTTDALATKVLVEKGRAVGVRYVTGGRAEDARAQSEVILCGGAVNSPQLLMLSGLGPADHLRSMDIDVVADLPAVGTGLQDHPIVPVMWHTPGTKAIWEGVNLRSLLLWQALGRGPYASNVAEAGGFVRTSPSLPAPDLQYHVLGTPYVGQGLVDVAERMISVFVTAVAVASRGTIRLSSADPRWKPLIDPAYLRERADLEVLLAGVRQAREIAGNRPFARISGGEARPGEDTDVTDWIRHEVVTLYHPTSTCAMGGTDDAVCDPELRVRGVDGLRVVDASVMPAVPRGNTNAPTIAIAERAADLIIGGPLLPSADLTAGAPGAAGPAEATTLLDLPGAAAEPTTVLDRPEADVEPTTVLDRVETDAAPPTVIEPVETGAERTRVIEPDEADTEETTVLEPVDAEPVERTDGEPRPAAPAKPVADED</sequence>
<dbReference type="PROSITE" id="PS00623">
    <property type="entry name" value="GMC_OXRED_1"/>
    <property type="match status" value="1"/>
</dbReference>
<evidence type="ECO:0000256" key="1">
    <source>
        <dbReference type="ARBA" id="ARBA00001974"/>
    </source>
</evidence>
<feature type="compositionally biased region" description="Acidic residues" evidence="6">
    <location>
        <begin position="597"/>
        <end position="614"/>
    </location>
</feature>
<name>A0ABP8QTT9_9ACTN</name>
<dbReference type="InterPro" id="IPR007867">
    <property type="entry name" value="GMC_OxRtase_C"/>
</dbReference>
<keyword evidence="4 5" id="KW-0274">FAD</keyword>
<dbReference type="EMBL" id="BAABHF010000043">
    <property type="protein sequence ID" value="GAA4508960.1"/>
    <property type="molecule type" value="Genomic_DNA"/>
</dbReference>
<evidence type="ECO:0000256" key="3">
    <source>
        <dbReference type="ARBA" id="ARBA00022630"/>
    </source>
</evidence>
<evidence type="ECO:0000259" key="7">
    <source>
        <dbReference type="PROSITE" id="PS00623"/>
    </source>
</evidence>
<evidence type="ECO:0000313" key="10">
    <source>
        <dbReference type="Proteomes" id="UP001500503"/>
    </source>
</evidence>
<gene>
    <name evidence="9" type="ORF">GCM10023191_069390</name>
</gene>
<dbReference type="InterPro" id="IPR012132">
    <property type="entry name" value="GMC_OxRdtase"/>
</dbReference>
<evidence type="ECO:0000313" key="9">
    <source>
        <dbReference type="EMBL" id="GAA4508960.1"/>
    </source>
</evidence>
<dbReference type="Pfam" id="PF00732">
    <property type="entry name" value="GMC_oxred_N"/>
    <property type="match status" value="1"/>
</dbReference>
<organism evidence="9 10">
    <name type="scientific">Actinoallomurus oryzae</name>
    <dbReference type="NCBI Taxonomy" id="502180"/>
    <lineage>
        <taxon>Bacteria</taxon>
        <taxon>Bacillati</taxon>
        <taxon>Actinomycetota</taxon>
        <taxon>Actinomycetes</taxon>
        <taxon>Streptosporangiales</taxon>
        <taxon>Thermomonosporaceae</taxon>
        <taxon>Actinoallomurus</taxon>
    </lineage>
</organism>
<accession>A0ABP8QTT9</accession>
<dbReference type="InterPro" id="IPR036188">
    <property type="entry name" value="FAD/NAD-bd_sf"/>
</dbReference>
<reference evidence="10" key="1">
    <citation type="journal article" date="2019" name="Int. J. Syst. Evol. Microbiol.">
        <title>The Global Catalogue of Microorganisms (GCM) 10K type strain sequencing project: providing services to taxonomists for standard genome sequencing and annotation.</title>
        <authorList>
            <consortium name="The Broad Institute Genomics Platform"/>
            <consortium name="The Broad Institute Genome Sequencing Center for Infectious Disease"/>
            <person name="Wu L."/>
            <person name="Ma J."/>
        </authorList>
    </citation>
    <scope>NUCLEOTIDE SEQUENCE [LARGE SCALE GENOMIC DNA]</scope>
    <source>
        <strain evidence="10">JCM 17933</strain>
    </source>
</reference>
<dbReference type="PIRSF" id="PIRSF000137">
    <property type="entry name" value="Alcohol_oxidase"/>
    <property type="match status" value="1"/>
</dbReference>
<comment type="cofactor">
    <cofactor evidence="1">
        <name>FAD</name>
        <dbReference type="ChEBI" id="CHEBI:57692"/>
    </cofactor>
</comment>
<evidence type="ECO:0000256" key="4">
    <source>
        <dbReference type="ARBA" id="ARBA00022827"/>
    </source>
</evidence>
<comment type="similarity">
    <text evidence="2 5">Belongs to the GMC oxidoreductase family.</text>
</comment>
<dbReference type="PANTHER" id="PTHR11552">
    <property type="entry name" value="GLUCOSE-METHANOL-CHOLINE GMC OXIDOREDUCTASE"/>
    <property type="match status" value="1"/>
</dbReference>
<feature type="domain" description="Glucose-methanol-choline oxidoreductase N-terminal" evidence="8">
    <location>
        <begin position="251"/>
        <end position="265"/>
    </location>
</feature>
<dbReference type="Pfam" id="PF05199">
    <property type="entry name" value="GMC_oxred_C"/>
    <property type="match status" value="1"/>
</dbReference>
<evidence type="ECO:0000256" key="2">
    <source>
        <dbReference type="ARBA" id="ARBA00010790"/>
    </source>
</evidence>
<proteinExistence type="inferred from homology"/>
<dbReference type="PROSITE" id="PS00624">
    <property type="entry name" value="GMC_OXRED_2"/>
    <property type="match status" value="1"/>
</dbReference>
<feature type="region of interest" description="Disordered" evidence="6">
    <location>
        <begin position="581"/>
        <end position="636"/>
    </location>
</feature>
<dbReference type="RefSeq" id="WP_345471111.1">
    <property type="nucleotide sequence ID" value="NZ_BAABHF010000043.1"/>
</dbReference>
<evidence type="ECO:0000256" key="5">
    <source>
        <dbReference type="RuleBase" id="RU003968"/>
    </source>
</evidence>
<dbReference type="SUPFAM" id="SSF51905">
    <property type="entry name" value="FAD/NAD(P)-binding domain"/>
    <property type="match status" value="1"/>
</dbReference>
<evidence type="ECO:0000256" key="6">
    <source>
        <dbReference type="SAM" id="MobiDB-lite"/>
    </source>
</evidence>
<dbReference type="InterPro" id="IPR000172">
    <property type="entry name" value="GMC_OxRdtase_N"/>
</dbReference>
<protein>
    <submittedName>
        <fullName evidence="9">GMC family oxidoreductase N-terminal domain-containing protein</fullName>
    </submittedName>
</protein>
<feature type="domain" description="Glucose-methanol-choline oxidoreductase N-terminal" evidence="7">
    <location>
        <begin position="78"/>
        <end position="101"/>
    </location>
</feature>
<evidence type="ECO:0000259" key="8">
    <source>
        <dbReference type="PROSITE" id="PS00624"/>
    </source>
</evidence>
<dbReference type="Gene3D" id="3.30.560.10">
    <property type="entry name" value="Glucose Oxidase, domain 3"/>
    <property type="match status" value="1"/>
</dbReference>
<keyword evidence="3 5" id="KW-0285">Flavoprotein</keyword>
<dbReference type="PANTHER" id="PTHR11552:SF147">
    <property type="entry name" value="CHOLINE DEHYDROGENASE, MITOCHONDRIAL"/>
    <property type="match status" value="1"/>
</dbReference>